<accession>Q0FWL6</accession>
<evidence type="ECO:0000313" key="2">
    <source>
        <dbReference type="Proteomes" id="UP000006230"/>
    </source>
</evidence>
<sequence length="22" mass="2443">MTLPSPASCCWLRTAPVSIRRP</sequence>
<reference evidence="1 2" key="1">
    <citation type="journal article" date="2010" name="J. Bacteriol.">
        <title>Genome sequences of Pelagibaca bermudensis HTCC2601T and Maritimibacter alkaliphilus HTCC2654T, the type strains of two marine Roseobacter genera.</title>
        <authorList>
            <person name="Thrash J.C."/>
            <person name="Cho J.C."/>
            <person name="Ferriera S."/>
            <person name="Johnson J."/>
            <person name="Vergin K.L."/>
            <person name="Giovannoni S.J."/>
        </authorList>
    </citation>
    <scope>NUCLEOTIDE SEQUENCE [LARGE SCALE GENOMIC DNA]</scope>
    <source>
        <strain evidence="2">DSM 26914 / JCM 13377 / KCTC 12554 / HTCC2601</strain>
    </source>
</reference>
<dbReference type="HOGENOM" id="CLU_3424858_0_0_5"/>
<dbReference type="Proteomes" id="UP000006230">
    <property type="component" value="Unassembled WGS sequence"/>
</dbReference>
<keyword evidence="2" id="KW-1185">Reference proteome</keyword>
<dbReference type="STRING" id="314265.R2601_03148"/>
<evidence type="ECO:0000313" key="1">
    <source>
        <dbReference type="EMBL" id="EAU48536.1"/>
    </source>
</evidence>
<dbReference type="EMBL" id="AATQ01000001">
    <property type="protein sequence ID" value="EAU48536.1"/>
    <property type="molecule type" value="Genomic_DNA"/>
</dbReference>
<gene>
    <name evidence="1" type="ORF">R2601_03148</name>
</gene>
<organism evidence="1 2">
    <name type="scientific">Salipiger bermudensis (strain DSM 26914 / JCM 13377 / KCTC 12554 / HTCC2601)</name>
    <name type="common">Pelagibaca bermudensis</name>
    <dbReference type="NCBI Taxonomy" id="314265"/>
    <lineage>
        <taxon>Bacteria</taxon>
        <taxon>Pseudomonadati</taxon>
        <taxon>Pseudomonadota</taxon>
        <taxon>Alphaproteobacteria</taxon>
        <taxon>Rhodobacterales</taxon>
        <taxon>Roseobacteraceae</taxon>
        <taxon>Salipiger</taxon>
    </lineage>
</organism>
<dbReference type="AlphaFoldDB" id="Q0FWL6"/>
<name>Q0FWL6_SALBH</name>
<comment type="caution">
    <text evidence="1">The sequence shown here is derived from an EMBL/GenBank/DDBJ whole genome shotgun (WGS) entry which is preliminary data.</text>
</comment>
<protein>
    <submittedName>
        <fullName evidence="1">Uncharacterized protein</fullName>
    </submittedName>
</protein>
<proteinExistence type="predicted"/>